<dbReference type="Proteomes" id="UP001482620">
    <property type="component" value="Unassembled WGS sequence"/>
</dbReference>
<comment type="caution">
    <text evidence="3">The sequence shown here is derived from an EMBL/GenBank/DDBJ whole genome shotgun (WGS) entry which is preliminary data.</text>
</comment>
<dbReference type="PROSITE" id="PS51456">
    <property type="entry name" value="MYOSIN_MOTOR"/>
    <property type="match status" value="1"/>
</dbReference>
<sequence>AFGLTHPESYHYLRQSHCIADKTINDKDTFQDVLNAMQTMQFTEENISEILRLLAGILHAGNIEFMTAGGAQVASKSALCWTSELLGLNSDQLAEVLTHRSMILRGEEISTPLTVEQAVDSRDSMAMALYSQCFNWIIHKLNNRIRGKEDFKSISILDIFGFENFEVNRFEQFNINYANEKLQEYFNKHIFSLEQLEYNKEGLVWVDVNWMDNGECLDLIEKKLGLLALMNEESHFPKATDDTLLEKLHSQHSKNPFYVKPRVAVHCFGVRHYAAEVVYDVRGMLEKNRDTFRDDILNMLRESRLDFVYDLFEHVLSRNKQDTLRSSTKHRRPTVSSQFKESLHSLMATLSTSNPYFIRCIKPNTHKDVTVLTICVKLQTVLPLHKVSGSGDL</sequence>
<dbReference type="PRINTS" id="PR00193">
    <property type="entry name" value="MYOSINHEAVY"/>
</dbReference>
<gene>
    <name evidence="3" type="primary">MYO10_5</name>
    <name evidence="3" type="ORF">ILYODFUR_029555</name>
</gene>
<dbReference type="SUPFAM" id="SSF52540">
    <property type="entry name" value="P-loop containing nucleoside triphosphate hydrolases"/>
    <property type="match status" value="1"/>
</dbReference>
<dbReference type="InterPro" id="IPR001609">
    <property type="entry name" value="Myosin_head_motor_dom-like"/>
</dbReference>
<dbReference type="InterPro" id="IPR051724">
    <property type="entry name" value="Actin_motor_Myosin"/>
</dbReference>
<dbReference type="PANTHER" id="PTHR46049">
    <property type="entry name" value="AGAP003327-PA"/>
    <property type="match status" value="1"/>
</dbReference>
<feature type="non-terminal residue" evidence="3">
    <location>
        <position position="1"/>
    </location>
</feature>
<keyword evidence="1" id="KW-0518">Myosin</keyword>
<reference evidence="3 4" key="1">
    <citation type="submission" date="2021-06" db="EMBL/GenBank/DDBJ databases">
        <authorList>
            <person name="Palmer J.M."/>
        </authorList>
    </citation>
    <scope>NUCLEOTIDE SEQUENCE [LARGE SCALE GENOMIC DNA]</scope>
    <source>
        <strain evidence="4">if_2019</strain>
        <tissue evidence="3">Muscle</tissue>
    </source>
</reference>
<keyword evidence="4" id="KW-1185">Reference proteome</keyword>
<keyword evidence="1" id="KW-0009">Actin-binding</keyword>
<protein>
    <submittedName>
        <fullName evidence="3">Unconventional myosin-X</fullName>
    </submittedName>
</protein>
<dbReference type="Gene3D" id="1.20.120.720">
    <property type="entry name" value="Myosin VI head, motor domain, U50 subdomain"/>
    <property type="match status" value="1"/>
</dbReference>
<organism evidence="3 4">
    <name type="scientific">Ilyodon furcidens</name>
    <name type="common">goldbreast splitfin</name>
    <dbReference type="NCBI Taxonomy" id="33524"/>
    <lineage>
        <taxon>Eukaryota</taxon>
        <taxon>Metazoa</taxon>
        <taxon>Chordata</taxon>
        <taxon>Craniata</taxon>
        <taxon>Vertebrata</taxon>
        <taxon>Euteleostomi</taxon>
        <taxon>Actinopterygii</taxon>
        <taxon>Neopterygii</taxon>
        <taxon>Teleostei</taxon>
        <taxon>Neoteleostei</taxon>
        <taxon>Acanthomorphata</taxon>
        <taxon>Ovalentaria</taxon>
        <taxon>Atherinomorphae</taxon>
        <taxon>Cyprinodontiformes</taxon>
        <taxon>Goodeidae</taxon>
        <taxon>Ilyodon</taxon>
    </lineage>
</organism>
<feature type="domain" description="Myosin motor" evidence="2">
    <location>
        <begin position="1"/>
        <end position="393"/>
    </location>
</feature>
<dbReference type="Pfam" id="PF00063">
    <property type="entry name" value="Myosin_head"/>
    <property type="match status" value="1"/>
</dbReference>
<keyword evidence="1" id="KW-0505">Motor protein</keyword>
<dbReference type="Gene3D" id="1.20.58.530">
    <property type="match status" value="1"/>
</dbReference>
<dbReference type="InterPro" id="IPR027417">
    <property type="entry name" value="P-loop_NTPase"/>
</dbReference>
<proteinExistence type="inferred from homology"/>
<comment type="caution">
    <text evidence="1">Lacks conserved residue(s) required for the propagation of feature annotation.</text>
</comment>
<evidence type="ECO:0000313" key="4">
    <source>
        <dbReference type="Proteomes" id="UP001482620"/>
    </source>
</evidence>
<dbReference type="PANTHER" id="PTHR46049:SF2">
    <property type="entry name" value="UNCONVENTIONAL MYOSIN-X"/>
    <property type="match status" value="1"/>
</dbReference>
<evidence type="ECO:0000256" key="1">
    <source>
        <dbReference type="PROSITE-ProRule" id="PRU00782"/>
    </source>
</evidence>
<dbReference type="Gene3D" id="1.10.10.820">
    <property type="match status" value="1"/>
</dbReference>
<accession>A0ABV0VJU5</accession>
<dbReference type="SMART" id="SM00242">
    <property type="entry name" value="MYSc"/>
    <property type="match status" value="1"/>
</dbReference>
<evidence type="ECO:0000259" key="2">
    <source>
        <dbReference type="PROSITE" id="PS51456"/>
    </source>
</evidence>
<name>A0ABV0VJU5_9TELE</name>
<comment type="similarity">
    <text evidence="1">Belongs to the TRAFAC class myosin-kinesin ATPase superfamily. Myosin family.</text>
</comment>
<dbReference type="EMBL" id="JAHRIQ010108490">
    <property type="protein sequence ID" value="MEQ2256973.1"/>
    <property type="molecule type" value="Genomic_DNA"/>
</dbReference>
<evidence type="ECO:0000313" key="3">
    <source>
        <dbReference type="EMBL" id="MEQ2256973.1"/>
    </source>
</evidence>